<protein>
    <submittedName>
        <fullName evidence="1">Uncharacterized protein</fullName>
    </submittedName>
</protein>
<reference evidence="1 2" key="1">
    <citation type="submission" date="2017-11" db="EMBL/GenBank/DDBJ databases">
        <title>De-novo sequencing of pomegranate (Punica granatum L.) genome.</title>
        <authorList>
            <person name="Akparov Z."/>
            <person name="Amiraslanov A."/>
            <person name="Hajiyeva S."/>
            <person name="Abbasov M."/>
            <person name="Kaur K."/>
            <person name="Hamwieh A."/>
            <person name="Solovyev V."/>
            <person name="Salamov A."/>
            <person name="Braich B."/>
            <person name="Kosarev P."/>
            <person name="Mahmoud A."/>
            <person name="Hajiyev E."/>
            <person name="Babayeva S."/>
            <person name="Izzatullayeva V."/>
            <person name="Mammadov A."/>
            <person name="Mammadov A."/>
            <person name="Sharifova S."/>
            <person name="Ojaghi J."/>
            <person name="Eynullazada K."/>
            <person name="Bayramov B."/>
            <person name="Abdulazimova A."/>
            <person name="Shahmuradov I."/>
        </authorList>
    </citation>
    <scope>NUCLEOTIDE SEQUENCE [LARGE SCALE GENOMIC DNA]</scope>
    <source>
        <strain evidence="2">cv. AG2017</strain>
        <tissue evidence="1">Leaf</tissue>
    </source>
</reference>
<dbReference type="AlphaFoldDB" id="A0A2I0KPW7"/>
<comment type="caution">
    <text evidence="1">The sequence shown here is derived from an EMBL/GenBank/DDBJ whole genome shotgun (WGS) entry which is preliminary data.</text>
</comment>
<evidence type="ECO:0000313" key="2">
    <source>
        <dbReference type="Proteomes" id="UP000233551"/>
    </source>
</evidence>
<dbReference type="Proteomes" id="UP000233551">
    <property type="component" value="Unassembled WGS sequence"/>
</dbReference>
<evidence type="ECO:0000313" key="1">
    <source>
        <dbReference type="EMBL" id="PKI70522.1"/>
    </source>
</evidence>
<dbReference type="EMBL" id="PGOL01000438">
    <property type="protein sequence ID" value="PKI70522.1"/>
    <property type="molecule type" value="Genomic_DNA"/>
</dbReference>
<accession>A0A2I0KPW7</accession>
<name>A0A2I0KPW7_PUNGR</name>
<keyword evidence="2" id="KW-1185">Reference proteome</keyword>
<organism evidence="1 2">
    <name type="scientific">Punica granatum</name>
    <name type="common">Pomegranate</name>
    <dbReference type="NCBI Taxonomy" id="22663"/>
    <lineage>
        <taxon>Eukaryota</taxon>
        <taxon>Viridiplantae</taxon>
        <taxon>Streptophyta</taxon>
        <taxon>Embryophyta</taxon>
        <taxon>Tracheophyta</taxon>
        <taxon>Spermatophyta</taxon>
        <taxon>Magnoliopsida</taxon>
        <taxon>eudicotyledons</taxon>
        <taxon>Gunneridae</taxon>
        <taxon>Pentapetalae</taxon>
        <taxon>rosids</taxon>
        <taxon>malvids</taxon>
        <taxon>Myrtales</taxon>
        <taxon>Lythraceae</taxon>
        <taxon>Punica</taxon>
    </lineage>
</organism>
<gene>
    <name evidence="1" type="ORF">CRG98_009027</name>
</gene>
<sequence length="124" mass="13503">MANVRLLDSDGSQKDGTAPYLEPQCSLPSTWGRRIKVNELTTTWCYGGGQPQYGFPGPVPFYVEEKIRKGQKLKKGVRGWTVRIDDSLKGQISAVGSPSASLSMATVGLVSSRLVLWSRLSLST</sequence>
<proteinExistence type="predicted"/>